<keyword evidence="6" id="KW-1185">Reference proteome</keyword>
<dbReference type="EMBL" id="GEZM01074938">
    <property type="protein sequence ID" value="JAV64397.1"/>
    <property type="molecule type" value="Transcribed_RNA"/>
</dbReference>
<dbReference type="OrthoDB" id="10054061at2759"/>
<organism evidence="4">
    <name type="scientific">Photinus pyralis</name>
    <name type="common">Common eastern firefly</name>
    <name type="synonym">Lampyris pyralis</name>
    <dbReference type="NCBI Taxonomy" id="7054"/>
    <lineage>
        <taxon>Eukaryota</taxon>
        <taxon>Metazoa</taxon>
        <taxon>Ecdysozoa</taxon>
        <taxon>Arthropoda</taxon>
        <taxon>Hexapoda</taxon>
        <taxon>Insecta</taxon>
        <taxon>Pterygota</taxon>
        <taxon>Neoptera</taxon>
        <taxon>Endopterygota</taxon>
        <taxon>Coleoptera</taxon>
        <taxon>Polyphaga</taxon>
        <taxon>Elateriformia</taxon>
        <taxon>Elateroidea</taxon>
        <taxon>Lampyridae</taxon>
        <taxon>Lampyrinae</taxon>
        <taxon>Photinus</taxon>
    </lineage>
</organism>
<dbReference type="FunCoup" id="A0A1Y1KUW6">
    <property type="interactions" value="840"/>
</dbReference>
<evidence type="ECO:0000313" key="5">
    <source>
        <dbReference type="EMBL" id="KAB0794953.1"/>
    </source>
</evidence>
<dbReference type="InterPro" id="IPR020309">
    <property type="entry name" value="Smim-14"/>
</dbReference>
<reference evidence="4" key="1">
    <citation type="journal article" date="2016" name="Sci. Rep.">
        <title>Molecular characterization of firefly nuptial gifts: a multi-omics approach sheds light on postcopulatory sexual selection.</title>
        <authorList>
            <person name="Al-Wathiqui N."/>
            <person name="Fallon T.R."/>
            <person name="South A."/>
            <person name="Weng J.K."/>
            <person name="Lewis S.M."/>
        </authorList>
    </citation>
    <scope>NUCLEOTIDE SEQUENCE</scope>
</reference>
<feature type="transmembrane region" description="Helical" evidence="3">
    <location>
        <begin position="54"/>
        <end position="70"/>
    </location>
</feature>
<reference evidence="5" key="3">
    <citation type="submission" date="2019-08" db="EMBL/GenBank/DDBJ databases">
        <authorList>
            <consortium name="Photinus pyralis genome working group"/>
            <person name="Fallon T.R."/>
            <person name="Sander Lower S.E."/>
            <person name="Weng J.-K."/>
        </authorList>
    </citation>
    <scope>NUCLEOTIDE SEQUENCE</scope>
    <source>
        <strain evidence="5">1611_PpyrPB1</strain>
        <tissue evidence="5">Whole body</tissue>
    </source>
</reference>
<dbReference type="EMBL" id="VVIM01000008">
    <property type="protein sequence ID" value="KAB0794953.1"/>
    <property type="molecule type" value="Genomic_DNA"/>
</dbReference>
<feature type="compositionally biased region" description="Polar residues" evidence="2">
    <location>
        <begin position="82"/>
        <end position="93"/>
    </location>
</feature>
<evidence type="ECO:0000256" key="2">
    <source>
        <dbReference type="SAM" id="MobiDB-lite"/>
    </source>
</evidence>
<evidence type="ECO:0000256" key="3">
    <source>
        <dbReference type="SAM" id="Phobius"/>
    </source>
</evidence>
<keyword evidence="3" id="KW-1133">Transmembrane helix</keyword>
<dbReference type="Proteomes" id="UP000327044">
    <property type="component" value="Unassembled WGS sequence"/>
</dbReference>
<dbReference type="EMBL" id="GEZM01074937">
    <property type="protein sequence ID" value="JAV64398.1"/>
    <property type="molecule type" value="Transcribed_RNA"/>
</dbReference>
<evidence type="ECO:0000256" key="1">
    <source>
        <dbReference type="ARBA" id="ARBA00017902"/>
    </source>
</evidence>
<gene>
    <name evidence="5" type="ORF">PPYR_11792</name>
</gene>
<dbReference type="PANTHER" id="PTHR31019:SF1">
    <property type="entry name" value="SMALL INTEGRAL MEMBRANE PROTEIN 14"/>
    <property type="match status" value="1"/>
</dbReference>
<dbReference type="Pfam" id="PF11027">
    <property type="entry name" value="DUF2615"/>
    <property type="match status" value="1"/>
</dbReference>
<accession>A0A1Y1KUW6</accession>
<keyword evidence="3" id="KW-0812">Transmembrane</keyword>
<keyword evidence="3" id="KW-0472">Membrane</keyword>
<dbReference type="GO" id="GO:0005783">
    <property type="term" value="C:endoplasmic reticulum"/>
    <property type="evidence" value="ECO:0007669"/>
    <property type="project" value="TreeGrafter"/>
</dbReference>
<protein>
    <recommendedName>
        <fullName evidence="1">Small integral membrane protein 14</fullName>
    </recommendedName>
</protein>
<feature type="region of interest" description="Disordered" evidence="2">
    <location>
        <begin position="75"/>
        <end position="101"/>
    </location>
</feature>
<evidence type="ECO:0000313" key="6">
    <source>
        <dbReference type="Proteomes" id="UP000327044"/>
    </source>
</evidence>
<sequence length="101" mass="11152">MADEGGFDPCECVWGHEMAMRRLLSLLRQSQSHCTDNECFQTADGNQNLSTDNFVFTTLIIAFALLMYYFRPQSASLEGPSKPSNNDNGSNGFPPTPPTLS</sequence>
<evidence type="ECO:0000313" key="4">
    <source>
        <dbReference type="EMBL" id="JAV64398.1"/>
    </source>
</evidence>
<dbReference type="InParanoid" id="A0A1Y1KUW6"/>
<dbReference type="AlphaFoldDB" id="A0A1Y1KUW6"/>
<dbReference type="PANTHER" id="PTHR31019">
    <property type="entry name" value="SMALL INTEGRAL MEMBRANE PROTEIN 14"/>
    <property type="match status" value="1"/>
</dbReference>
<name>A0A1Y1KUW6_PHOPY</name>
<reference evidence="5 6" key="2">
    <citation type="journal article" date="2018" name="Elife">
        <title>Firefly genomes illuminate parallel origins of bioluminescence in beetles.</title>
        <authorList>
            <person name="Fallon T.R."/>
            <person name="Lower S.E."/>
            <person name="Chang C.H."/>
            <person name="Bessho-Uehara M."/>
            <person name="Martin G.J."/>
            <person name="Bewick A.J."/>
            <person name="Behringer M."/>
            <person name="Debat H.J."/>
            <person name="Wong I."/>
            <person name="Day J.C."/>
            <person name="Suvorov A."/>
            <person name="Silva C.J."/>
            <person name="Stanger-Hall K.F."/>
            <person name="Hall D.W."/>
            <person name="Schmitz R.J."/>
            <person name="Nelson D.R."/>
            <person name="Lewis S.M."/>
            <person name="Shigenobu S."/>
            <person name="Bybee S.M."/>
            <person name="Larracuente A.M."/>
            <person name="Oba Y."/>
            <person name="Weng J.K."/>
        </authorList>
    </citation>
    <scope>NUCLEOTIDE SEQUENCE [LARGE SCALE GENOMIC DNA]</scope>
    <source>
        <strain evidence="5">1611_PpyrPB1</strain>
        <tissue evidence="5">Whole body</tissue>
    </source>
</reference>
<proteinExistence type="predicted"/>